<feature type="domain" description="FAS1" evidence="1">
    <location>
        <begin position="44"/>
        <end position="185"/>
    </location>
</feature>
<dbReference type="AlphaFoldDB" id="A0A5K3EPA0"/>
<dbReference type="InterPro" id="IPR000782">
    <property type="entry name" value="FAS1_domain"/>
</dbReference>
<dbReference type="Pfam" id="PF02469">
    <property type="entry name" value="Fasciclin"/>
    <property type="match status" value="1"/>
</dbReference>
<sequence>MGKVLNVEARMQNRGYVPVALADSESSGSDGVVYLVTGVPGLPTQTVRNFLGGDSAFRSYVKTGILDKQIKGGPYTYFASDNKAFDDMEADTNVGVKLLKDPDRLTYVLRRMIFPLQILLNELNVTLKYDVATANNAFTLEYVRFDLQAETGVNSAIVNGTINVSMFNGGYQCTDGWIYSVDKVFYVQADLERSLCTMPACLSSTTTE</sequence>
<dbReference type="InterPro" id="IPR036378">
    <property type="entry name" value="FAS1_dom_sf"/>
</dbReference>
<dbReference type="SUPFAM" id="SSF82153">
    <property type="entry name" value="FAS1 domain"/>
    <property type="match status" value="1"/>
</dbReference>
<evidence type="ECO:0000259" key="1">
    <source>
        <dbReference type="PROSITE" id="PS50213"/>
    </source>
</evidence>
<protein>
    <submittedName>
        <fullName evidence="2">FAS1 domain-containing protein</fullName>
    </submittedName>
</protein>
<proteinExistence type="predicted"/>
<dbReference type="Gene3D" id="2.30.180.10">
    <property type="entry name" value="FAS1 domain"/>
    <property type="match status" value="1"/>
</dbReference>
<organism evidence="2">
    <name type="scientific">Mesocestoides corti</name>
    <name type="common">Flatworm</name>
    <dbReference type="NCBI Taxonomy" id="53468"/>
    <lineage>
        <taxon>Eukaryota</taxon>
        <taxon>Metazoa</taxon>
        <taxon>Spiralia</taxon>
        <taxon>Lophotrochozoa</taxon>
        <taxon>Platyhelminthes</taxon>
        <taxon>Cestoda</taxon>
        <taxon>Eucestoda</taxon>
        <taxon>Cyclophyllidea</taxon>
        <taxon>Mesocestoididae</taxon>
        <taxon>Mesocestoides</taxon>
    </lineage>
</organism>
<evidence type="ECO:0000313" key="2">
    <source>
        <dbReference type="WBParaSite" id="MCU_001992-RE"/>
    </source>
</evidence>
<name>A0A5K3EPA0_MESCO</name>
<reference evidence="2" key="1">
    <citation type="submission" date="2019-11" db="UniProtKB">
        <authorList>
            <consortium name="WormBaseParasite"/>
        </authorList>
    </citation>
    <scope>IDENTIFICATION</scope>
</reference>
<accession>A0A5K3EPA0</accession>
<dbReference type="WBParaSite" id="MCU_001992-RE">
    <property type="protein sequence ID" value="MCU_001992-RE"/>
    <property type="gene ID" value="MCU_001992"/>
</dbReference>
<dbReference type="PROSITE" id="PS50213">
    <property type="entry name" value="FAS1"/>
    <property type="match status" value="1"/>
</dbReference>